<sequence>MYIGVSPNVIAFSAYYLLPIVLKTKIRMILMRKVIISLISIIIFCSYPHIYANPPSNTTIKIYNNDQLLDISSNAIIKENQVLVPFRQFFEIFGANVFWNASKKTATATKDNFSITVEQSSFRSWINKEEHKMTQAPIIFNQSLYISLRYASEALGLSIQYDKNPISVFLYQLDNDFKRIIESISDHRNEIEQKHSIKILYISVLNNRLWIEIRSYGDIERVFTQEEIQAISDTIYKILGKTIDFELSIQECCTRDADFTGIVTEIDIEKNGF</sequence>
<feature type="transmembrane region" description="Helical" evidence="1">
    <location>
        <begin position="34"/>
        <end position="52"/>
    </location>
</feature>
<dbReference type="Pfam" id="PF07833">
    <property type="entry name" value="Cu_amine_oxidN1"/>
    <property type="match status" value="1"/>
</dbReference>
<proteinExistence type="predicted"/>
<dbReference type="Proteomes" id="UP000515679">
    <property type="component" value="Chromosome"/>
</dbReference>
<reference evidence="3 4" key="1">
    <citation type="submission" date="2019-07" db="EMBL/GenBank/DDBJ databases">
        <authorList>
            <person name="Kim J.K."/>
            <person name="Cheong H.-M."/>
            <person name="Choi Y."/>
            <person name="Hwang K.J."/>
            <person name="Lee S."/>
            <person name="Choi C."/>
        </authorList>
    </citation>
    <scope>NUCLEOTIDE SEQUENCE [LARGE SCALE GENOMIC DNA]</scope>
    <source>
        <strain evidence="3 4">KS 22</strain>
    </source>
</reference>
<dbReference type="InterPro" id="IPR036582">
    <property type="entry name" value="Mao_N_sf"/>
</dbReference>
<dbReference type="InterPro" id="IPR012854">
    <property type="entry name" value="Cu_amine_oxidase-like_N"/>
</dbReference>
<protein>
    <submittedName>
        <fullName evidence="3">Copper amine oxidase N-terminal domain-containing protein</fullName>
    </submittedName>
</protein>
<keyword evidence="1" id="KW-0812">Transmembrane</keyword>
<evidence type="ECO:0000259" key="2">
    <source>
        <dbReference type="Pfam" id="PF07833"/>
    </source>
</evidence>
<organism evidence="3 4">
    <name type="scientific">Cohnella cholangitidis</name>
    <dbReference type="NCBI Taxonomy" id="2598458"/>
    <lineage>
        <taxon>Bacteria</taxon>
        <taxon>Bacillati</taxon>
        <taxon>Bacillota</taxon>
        <taxon>Bacilli</taxon>
        <taxon>Bacillales</taxon>
        <taxon>Paenibacillaceae</taxon>
        <taxon>Cohnella</taxon>
    </lineage>
</organism>
<evidence type="ECO:0000313" key="3">
    <source>
        <dbReference type="EMBL" id="QMV41424.1"/>
    </source>
</evidence>
<dbReference type="KEGG" id="cchl:FPL14_09635"/>
<dbReference type="AlphaFoldDB" id="A0A7G5BWU0"/>
<keyword evidence="1" id="KW-0472">Membrane</keyword>
<dbReference type="EMBL" id="CP041969">
    <property type="protein sequence ID" value="QMV41424.1"/>
    <property type="molecule type" value="Genomic_DNA"/>
</dbReference>
<keyword evidence="1" id="KW-1133">Transmembrane helix</keyword>
<accession>A0A7G5BWU0</accession>
<feature type="transmembrane region" description="Helical" evidence="1">
    <location>
        <begin position="6"/>
        <end position="22"/>
    </location>
</feature>
<evidence type="ECO:0000256" key="1">
    <source>
        <dbReference type="SAM" id="Phobius"/>
    </source>
</evidence>
<dbReference type="Gene3D" id="3.30.457.10">
    <property type="entry name" value="Copper amine oxidase-like, N-terminal domain"/>
    <property type="match status" value="1"/>
</dbReference>
<evidence type="ECO:0000313" key="4">
    <source>
        <dbReference type="Proteomes" id="UP000515679"/>
    </source>
</evidence>
<name>A0A7G5BWU0_9BACL</name>
<feature type="domain" description="Copper amine oxidase-like N-terminal" evidence="2">
    <location>
        <begin position="65"/>
        <end position="167"/>
    </location>
</feature>
<keyword evidence="4" id="KW-1185">Reference proteome</keyword>
<dbReference type="SUPFAM" id="SSF55383">
    <property type="entry name" value="Copper amine oxidase, domain N"/>
    <property type="match status" value="1"/>
</dbReference>
<gene>
    <name evidence="3" type="ORF">FPL14_09635</name>
</gene>